<gene>
    <name evidence="2" type="ORF">ACFQ0S_12250</name>
</gene>
<comment type="caution">
    <text evidence="2">The sequence shown here is derived from an EMBL/GenBank/DDBJ whole genome shotgun (WGS) entry which is preliminary data.</text>
</comment>
<feature type="transmembrane region" description="Helical" evidence="1">
    <location>
        <begin position="39"/>
        <end position="59"/>
    </location>
</feature>
<name>A0ABW3J4G3_9FLAO</name>
<dbReference type="Proteomes" id="UP001597051">
    <property type="component" value="Unassembled WGS sequence"/>
</dbReference>
<protein>
    <recommendedName>
        <fullName evidence="4">DUF1761 domain-containing protein</fullName>
    </recommendedName>
</protein>
<evidence type="ECO:0008006" key="4">
    <source>
        <dbReference type="Google" id="ProtNLM"/>
    </source>
</evidence>
<feature type="transmembrane region" description="Helical" evidence="1">
    <location>
        <begin position="104"/>
        <end position="123"/>
    </location>
</feature>
<feature type="transmembrane region" description="Helical" evidence="1">
    <location>
        <begin position="6"/>
        <end position="27"/>
    </location>
</feature>
<proteinExistence type="predicted"/>
<accession>A0ABW3J4G3</accession>
<keyword evidence="3" id="KW-1185">Reference proteome</keyword>
<reference evidence="3" key="1">
    <citation type="journal article" date="2019" name="Int. J. Syst. Evol. Microbiol.">
        <title>The Global Catalogue of Microorganisms (GCM) 10K type strain sequencing project: providing services to taxonomists for standard genome sequencing and annotation.</title>
        <authorList>
            <consortium name="The Broad Institute Genomics Platform"/>
            <consortium name="The Broad Institute Genome Sequencing Center for Infectious Disease"/>
            <person name="Wu L."/>
            <person name="Ma J."/>
        </authorList>
    </citation>
    <scope>NUCLEOTIDE SEQUENCE [LARGE SCALE GENOMIC DNA]</scope>
    <source>
        <strain evidence="3">CECT 7649</strain>
    </source>
</reference>
<evidence type="ECO:0000313" key="2">
    <source>
        <dbReference type="EMBL" id="MFD0985246.1"/>
    </source>
</evidence>
<evidence type="ECO:0000256" key="1">
    <source>
        <dbReference type="SAM" id="Phobius"/>
    </source>
</evidence>
<evidence type="ECO:0000313" key="3">
    <source>
        <dbReference type="Proteomes" id="UP001597051"/>
    </source>
</evidence>
<organism evidence="2 3">
    <name type="scientific">Flavobacterium myungsuense</name>
    <dbReference type="NCBI Taxonomy" id="651823"/>
    <lineage>
        <taxon>Bacteria</taxon>
        <taxon>Pseudomonadati</taxon>
        <taxon>Bacteroidota</taxon>
        <taxon>Flavobacteriia</taxon>
        <taxon>Flavobacteriales</taxon>
        <taxon>Flavobacteriaceae</taxon>
        <taxon>Flavobacterium</taxon>
    </lineage>
</organism>
<keyword evidence="1" id="KW-0812">Transmembrane</keyword>
<dbReference type="RefSeq" id="WP_379757970.1">
    <property type="nucleotide sequence ID" value="NZ_JBHSYB010000028.1"/>
</dbReference>
<feature type="transmembrane region" description="Helical" evidence="1">
    <location>
        <begin position="65"/>
        <end position="84"/>
    </location>
</feature>
<keyword evidence="1" id="KW-0472">Membrane</keyword>
<sequence>MNVKNFLVSGIVGGFVDFLLGWLFYGILFKDQFPANENLNMLFIFLGCMTFGFLVSYIFNKWAGISNMISGIRAGAVLGLFLGFHNNFFMNAMQANPNYQNMGLDIAISIALSAIVGGTIAIVNGKLK</sequence>
<keyword evidence="1" id="KW-1133">Transmembrane helix</keyword>
<dbReference type="EMBL" id="JBHTIZ010000045">
    <property type="protein sequence ID" value="MFD0985246.1"/>
    <property type="molecule type" value="Genomic_DNA"/>
</dbReference>